<evidence type="ECO:0000256" key="1">
    <source>
        <dbReference type="SAM" id="SignalP"/>
    </source>
</evidence>
<protein>
    <recommendedName>
        <fullName evidence="4">OmpA-like domain-containing protein</fullName>
    </recommendedName>
</protein>
<reference evidence="2 3" key="1">
    <citation type="submission" date="2007-05" db="EMBL/GenBank/DDBJ databases">
        <title>Complete sequence of Geobacter uraniireducens Rf4.</title>
        <authorList>
            <consortium name="US DOE Joint Genome Institute"/>
            <person name="Copeland A."/>
            <person name="Lucas S."/>
            <person name="Lapidus A."/>
            <person name="Barry K."/>
            <person name="Detter J.C."/>
            <person name="Glavina del Rio T."/>
            <person name="Hammon N."/>
            <person name="Israni S."/>
            <person name="Dalin E."/>
            <person name="Tice H."/>
            <person name="Pitluck S."/>
            <person name="Chertkov O."/>
            <person name="Brettin T."/>
            <person name="Bruce D."/>
            <person name="Han C."/>
            <person name="Schmutz J."/>
            <person name="Larimer F."/>
            <person name="Land M."/>
            <person name="Hauser L."/>
            <person name="Kyrpides N."/>
            <person name="Mikhailova N."/>
            <person name="Shelobolina E."/>
            <person name="Aklujkar M."/>
            <person name="Lovley D."/>
            <person name="Richardson P."/>
        </authorList>
    </citation>
    <scope>NUCLEOTIDE SEQUENCE [LARGE SCALE GENOMIC DNA]</scope>
    <source>
        <strain evidence="2 3">Rf4</strain>
    </source>
</reference>
<proteinExistence type="predicted"/>
<accession>A5G3G0</accession>
<name>A5G3G0_GEOUR</name>
<keyword evidence="1" id="KW-0732">Signal</keyword>
<dbReference type="OrthoDB" id="5402439at2"/>
<dbReference type="AlphaFoldDB" id="A5G3G0"/>
<gene>
    <name evidence="2" type="ordered locus">Gura_2140</name>
</gene>
<evidence type="ECO:0000313" key="2">
    <source>
        <dbReference type="EMBL" id="ABQ26328.1"/>
    </source>
</evidence>
<keyword evidence="3" id="KW-1185">Reference proteome</keyword>
<dbReference type="Proteomes" id="UP000006695">
    <property type="component" value="Chromosome"/>
</dbReference>
<evidence type="ECO:0000313" key="3">
    <source>
        <dbReference type="Proteomes" id="UP000006695"/>
    </source>
</evidence>
<sequence>MKRFRIVCFLVLMGWCTLTYAQGDNQSLPEGCEQIGEISFRTGSLNSDGRAMHNLDALVPKLIMLGKGKVVRIEGYFAPSNSKDEKVKKSLYLAKEVEQYLRIKHKLGLDLYIAAQDDTVDKGNRQSVRILLYANDFSEIKI</sequence>
<evidence type="ECO:0008006" key="4">
    <source>
        <dbReference type="Google" id="ProtNLM"/>
    </source>
</evidence>
<dbReference type="STRING" id="351605.Gura_2140"/>
<dbReference type="RefSeq" id="WP_011939029.1">
    <property type="nucleotide sequence ID" value="NC_009483.1"/>
</dbReference>
<dbReference type="HOGENOM" id="CLU_1822580_0_0_7"/>
<feature type="chain" id="PRO_5002681424" description="OmpA-like domain-containing protein" evidence="1">
    <location>
        <begin position="22"/>
        <end position="142"/>
    </location>
</feature>
<organism evidence="2 3">
    <name type="scientific">Geotalea uraniireducens (strain Rf4)</name>
    <name type="common">Geobacter uraniireducens</name>
    <dbReference type="NCBI Taxonomy" id="351605"/>
    <lineage>
        <taxon>Bacteria</taxon>
        <taxon>Pseudomonadati</taxon>
        <taxon>Thermodesulfobacteriota</taxon>
        <taxon>Desulfuromonadia</taxon>
        <taxon>Geobacterales</taxon>
        <taxon>Geobacteraceae</taxon>
        <taxon>Geotalea</taxon>
    </lineage>
</organism>
<dbReference type="EMBL" id="CP000698">
    <property type="protein sequence ID" value="ABQ26328.1"/>
    <property type="molecule type" value="Genomic_DNA"/>
</dbReference>
<dbReference type="KEGG" id="gur:Gura_2140"/>
<feature type="signal peptide" evidence="1">
    <location>
        <begin position="1"/>
        <end position="21"/>
    </location>
</feature>